<dbReference type="EMBL" id="KN840490">
    <property type="protein sequence ID" value="KIP07834.1"/>
    <property type="molecule type" value="Genomic_DNA"/>
</dbReference>
<evidence type="ECO:0000313" key="2">
    <source>
        <dbReference type="EMBL" id="KIP07834.1"/>
    </source>
</evidence>
<dbReference type="SUPFAM" id="SSF81383">
    <property type="entry name" value="F-box domain"/>
    <property type="match status" value="1"/>
</dbReference>
<organism evidence="2 3">
    <name type="scientific">Phlebiopsis gigantea (strain 11061_1 CR5-6)</name>
    <name type="common">White-rot fungus</name>
    <name type="synonym">Peniophora gigantea</name>
    <dbReference type="NCBI Taxonomy" id="745531"/>
    <lineage>
        <taxon>Eukaryota</taxon>
        <taxon>Fungi</taxon>
        <taxon>Dikarya</taxon>
        <taxon>Basidiomycota</taxon>
        <taxon>Agaricomycotina</taxon>
        <taxon>Agaricomycetes</taxon>
        <taxon>Polyporales</taxon>
        <taxon>Phanerochaetaceae</taxon>
        <taxon>Phlebiopsis</taxon>
    </lineage>
</organism>
<evidence type="ECO:0000313" key="3">
    <source>
        <dbReference type="Proteomes" id="UP000053257"/>
    </source>
</evidence>
<gene>
    <name evidence="2" type="ORF">PHLGIDRAFT_407495</name>
</gene>
<feature type="domain" description="F-box" evidence="1">
    <location>
        <begin position="3"/>
        <end position="49"/>
    </location>
</feature>
<dbReference type="Proteomes" id="UP000053257">
    <property type="component" value="Unassembled WGS sequence"/>
</dbReference>
<dbReference type="UniPathway" id="UPA00143"/>
<accession>A0A0C3NRN1</accession>
<dbReference type="Pfam" id="PF12014">
    <property type="entry name" value="Cyclin_D1_bind"/>
    <property type="match status" value="1"/>
</dbReference>
<dbReference type="STRING" id="745531.A0A0C3NRN1"/>
<dbReference type="InterPro" id="IPR036047">
    <property type="entry name" value="F-box-like_dom_sf"/>
</dbReference>
<evidence type="ECO:0000259" key="1">
    <source>
        <dbReference type="PROSITE" id="PS50181"/>
    </source>
</evidence>
<dbReference type="HOGENOM" id="CLU_042699_0_0_1"/>
<name>A0A0C3NRN1_PHLG1</name>
<dbReference type="GO" id="GO:0016567">
    <property type="term" value="P:protein ubiquitination"/>
    <property type="evidence" value="ECO:0007669"/>
    <property type="project" value="UniProtKB-UniPathway"/>
</dbReference>
<dbReference type="PROSITE" id="PS50181">
    <property type="entry name" value="FBOX"/>
    <property type="match status" value="1"/>
</dbReference>
<dbReference type="InterPro" id="IPR001810">
    <property type="entry name" value="F-box_dom"/>
</dbReference>
<sequence length="472" mass="53662">MVLANLSLLPYDILRILTRLIDGAEVVHVLSTCKTLHVYLKDDAIWQDQCARYYVTDRGLFSGETFFFIYSEVVHKYGPLLGLWASDNPYRGSVVEFRLDANAHGITGEVWQFRSGLSAAATQSRHVPNLPGYHRFVTISLSPITRQVQTRWHSYQDNDDSVPFESADRLLSFHVLSATNESQYYYHITGSSRLPDFPDPDQRPWYDDTRGLPRVQTEPAPMSSAVNPSFTPCCPFLYTAQTEAVKPAALSISYNDRRFPDVHAIWGLGAHIGTMFHDLRSFDLNGTIPRPGPLFLSRFYPLRFPSTVGDNPADDGWRPSTLEGIWLGPYVTHGTEVLYVYVDEAAREIRAMKVTGDMNVPQGAVSWAFRLEDRLHPHELPRDADGTRLSFGDDQDPLRTYRGWGTISGHGYMEELRARTNVYACVASPDEIRVIWYDLDPTFAPRYKRHKGRDVASETEDQYACIRRPAGW</sequence>
<protein>
    <recommendedName>
        <fullName evidence="1">F-box domain-containing protein</fullName>
    </recommendedName>
</protein>
<dbReference type="OrthoDB" id="722566at2759"/>
<dbReference type="AlphaFoldDB" id="A0A0C3NRN1"/>
<keyword evidence="3" id="KW-1185">Reference proteome</keyword>
<reference evidence="2 3" key="1">
    <citation type="journal article" date="2014" name="PLoS Genet.">
        <title>Analysis of the Phlebiopsis gigantea genome, transcriptome and secretome provides insight into its pioneer colonization strategies of wood.</title>
        <authorList>
            <person name="Hori C."/>
            <person name="Ishida T."/>
            <person name="Igarashi K."/>
            <person name="Samejima M."/>
            <person name="Suzuki H."/>
            <person name="Master E."/>
            <person name="Ferreira P."/>
            <person name="Ruiz-Duenas F.J."/>
            <person name="Held B."/>
            <person name="Canessa P."/>
            <person name="Larrondo L.F."/>
            <person name="Schmoll M."/>
            <person name="Druzhinina I.S."/>
            <person name="Kubicek C.P."/>
            <person name="Gaskell J.A."/>
            <person name="Kersten P."/>
            <person name="St John F."/>
            <person name="Glasner J."/>
            <person name="Sabat G."/>
            <person name="Splinter BonDurant S."/>
            <person name="Syed K."/>
            <person name="Yadav J."/>
            <person name="Mgbeahuruike A.C."/>
            <person name="Kovalchuk A."/>
            <person name="Asiegbu F.O."/>
            <person name="Lackner G."/>
            <person name="Hoffmeister D."/>
            <person name="Rencoret J."/>
            <person name="Gutierrez A."/>
            <person name="Sun H."/>
            <person name="Lindquist E."/>
            <person name="Barry K."/>
            <person name="Riley R."/>
            <person name="Grigoriev I.V."/>
            <person name="Henrissat B."/>
            <person name="Kues U."/>
            <person name="Berka R.M."/>
            <person name="Martinez A.T."/>
            <person name="Covert S.F."/>
            <person name="Blanchette R.A."/>
            <person name="Cullen D."/>
        </authorList>
    </citation>
    <scope>NUCLEOTIDE SEQUENCE [LARGE SCALE GENOMIC DNA]</scope>
    <source>
        <strain evidence="2 3">11061_1 CR5-6</strain>
    </source>
</reference>
<proteinExistence type="predicted"/>